<proteinExistence type="predicted"/>
<evidence type="ECO:0000313" key="1">
    <source>
        <dbReference type="EMBL" id="KIL62584.1"/>
    </source>
</evidence>
<organism evidence="1 2">
    <name type="scientific">Amanita muscaria (strain Koide BX008)</name>
    <dbReference type="NCBI Taxonomy" id="946122"/>
    <lineage>
        <taxon>Eukaryota</taxon>
        <taxon>Fungi</taxon>
        <taxon>Dikarya</taxon>
        <taxon>Basidiomycota</taxon>
        <taxon>Agaricomycotina</taxon>
        <taxon>Agaricomycetes</taxon>
        <taxon>Agaricomycetidae</taxon>
        <taxon>Agaricales</taxon>
        <taxon>Pluteineae</taxon>
        <taxon>Amanitaceae</taxon>
        <taxon>Amanita</taxon>
    </lineage>
</organism>
<evidence type="ECO:0000313" key="2">
    <source>
        <dbReference type="Proteomes" id="UP000054549"/>
    </source>
</evidence>
<protein>
    <submittedName>
        <fullName evidence="1">Uncharacterized protein</fullName>
    </submittedName>
</protein>
<dbReference type="HOGENOM" id="CLU_2454242_0_0_1"/>
<dbReference type="InParanoid" id="A0A0C2T7L7"/>
<accession>A0A0C2T7L7</accession>
<keyword evidence="2" id="KW-1185">Reference proteome</keyword>
<dbReference type="Proteomes" id="UP000054549">
    <property type="component" value="Unassembled WGS sequence"/>
</dbReference>
<gene>
    <name evidence="1" type="ORF">M378DRAFT_165621</name>
</gene>
<dbReference type="AlphaFoldDB" id="A0A0C2T7L7"/>
<sequence length="89" mass="9681">MASPCLPPPNSNSNLISQTRTLSLQPNLISTPDMSLPISELCNAYQFLVLECRQAHLITLSTDPPHCEHSVNDRGGLARAVTFSGHPEK</sequence>
<reference evidence="1 2" key="1">
    <citation type="submission" date="2014-04" db="EMBL/GenBank/DDBJ databases">
        <title>Evolutionary Origins and Diversification of the Mycorrhizal Mutualists.</title>
        <authorList>
            <consortium name="DOE Joint Genome Institute"/>
            <consortium name="Mycorrhizal Genomics Consortium"/>
            <person name="Kohler A."/>
            <person name="Kuo A."/>
            <person name="Nagy L.G."/>
            <person name="Floudas D."/>
            <person name="Copeland A."/>
            <person name="Barry K.W."/>
            <person name="Cichocki N."/>
            <person name="Veneault-Fourrey C."/>
            <person name="LaButti K."/>
            <person name="Lindquist E.A."/>
            <person name="Lipzen A."/>
            <person name="Lundell T."/>
            <person name="Morin E."/>
            <person name="Murat C."/>
            <person name="Riley R."/>
            <person name="Ohm R."/>
            <person name="Sun H."/>
            <person name="Tunlid A."/>
            <person name="Henrissat B."/>
            <person name="Grigoriev I.V."/>
            <person name="Hibbett D.S."/>
            <person name="Martin F."/>
        </authorList>
    </citation>
    <scope>NUCLEOTIDE SEQUENCE [LARGE SCALE GENOMIC DNA]</scope>
    <source>
        <strain evidence="1 2">Koide BX008</strain>
    </source>
</reference>
<dbReference type="EMBL" id="KN818269">
    <property type="protein sequence ID" value="KIL62584.1"/>
    <property type="molecule type" value="Genomic_DNA"/>
</dbReference>
<name>A0A0C2T7L7_AMAMK</name>